<keyword evidence="2" id="KW-0813">Transport</keyword>
<feature type="transmembrane region" description="Helical" evidence="6">
    <location>
        <begin position="377"/>
        <end position="393"/>
    </location>
</feature>
<evidence type="ECO:0000256" key="4">
    <source>
        <dbReference type="ARBA" id="ARBA00022989"/>
    </source>
</evidence>
<feature type="transmembrane region" description="Helical" evidence="6">
    <location>
        <begin position="311"/>
        <end position="331"/>
    </location>
</feature>
<name>F8IHR0_ALIAT</name>
<dbReference type="Pfam" id="PF07690">
    <property type="entry name" value="MFS_1"/>
    <property type="match status" value="1"/>
</dbReference>
<comment type="subcellular location">
    <subcellularLocation>
        <location evidence="1">Cell membrane</location>
        <topology evidence="1">Multi-pass membrane protein</topology>
    </subcellularLocation>
</comment>
<accession>F8IHR0</accession>
<dbReference type="PROSITE" id="PS00216">
    <property type="entry name" value="SUGAR_TRANSPORT_1"/>
    <property type="match status" value="1"/>
</dbReference>
<feature type="transmembrane region" description="Helical" evidence="6">
    <location>
        <begin position="58"/>
        <end position="77"/>
    </location>
</feature>
<dbReference type="SUPFAM" id="SSF103473">
    <property type="entry name" value="MFS general substrate transporter"/>
    <property type="match status" value="1"/>
</dbReference>
<organism evidence="8 9">
    <name type="scientific">Alicyclobacillus acidocaldarius (strain Tc-4-1)</name>
    <name type="common">Bacillus acidocaldarius</name>
    <dbReference type="NCBI Taxonomy" id="1048834"/>
    <lineage>
        <taxon>Bacteria</taxon>
        <taxon>Bacillati</taxon>
        <taxon>Bacillota</taxon>
        <taxon>Bacilli</taxon>
        <taxon>Bacillales</taxon>
        <taxon>Alicyclobacillaceae</taxon>
        <taxon>Alicyclobacillus</taxon>
    </lineage>
</organism>
<reference evidence="9" key="2">
    <citation type="submission" date="2011-06" db="EMBL/GenBank/DDBJ databases">
        <title>The complete genome sequence of Alicyclobacillus acidocaldarius sp. Tc-4-1.</title>
        <authorList>
            <person name="Chen Y."/>
            <person name="He Y."/>
            <person name="Dong Z."/>
            <person name="Hu S."/>
        </authorList>
    </citation>
    <scope>NUCLEOTIDE SEQUENCE [LARGE SCALE GENOMIC DNA]</scope>
    <source>
        <strain evidence="9">Tc-4-1</strain>
    </source>
</reference>
<dbReference type="eggNOG" id="COG0477">
    <property type="taxonomic scope" value="Bacteria"/>
</dbReference>
<dbReference type="InterPro" id="IPR036259">
    <property type="entry name" value="MFS_trans_sf"/>
</dbReference>
<dbReference type="Gene3D" id="1.20.1250.20">
    <property type="entry name" value="MFS general substrate transporter like domains"/>
    <property type="match status" value="1"/>
</dbReference>
<dbReference type="PATRIC" id="fig|1048834.4.peg.39"/>
<dbReference type="PROSITE" id="PS50850">
    <property type="entry name" value="MFS"/>
    <property type="match status" value="1"/>
</dbReference>
<evidence type="ECO:0000313" key="9">
    <source>
        <dbReference type="Proteomes" id="UP000000292"/>
    </source>
</evidence>
<feature type="transmembrane region" description="Helical" evidence="6">
    <location>
        <begin position="253"/>
        <end position="273"/>
    </location>
</feature>
<protein>
    <submittedName>
        <fullName evidence="8">Major facilitator superfamily MFS_1</fullName>
    </submittedName>
</protein>
<feature type="transmembrane region" description="Helical" evidence="6">
    <location>
        <begin position="108"/>
        <end position="130"/>
    </location>
</feature>
<feature type="transmembrane region" description="Helical" evidence="6">
    <location>
        <begin position="337"/>
        <end position="356"/>
    </location>
</feature>
<feature type="transmembrane region" description="Helical" evidence="6">
    <location>
        <begin position="150"/>
        <end position="167"/>
    </location>
</feature>
<feature type="transmembrane region" description="Helical" evidence="6">
    <location>
        <begin position="84"/>
        <end position="102"/>
    </location>
</feature>
<feature type="domain" description="Major facilitator superfamily (MFS) profile" evidence="7">
    <location>
        <begin position="1"/>
        <end position="428"/>
    </location>
</feature>
<dbReference type="HOGENOM" id="CLU_055959_0_0_9"/>
<reference evidence="8 9" key="1">
    <citation type="journal article" date="2011" name="J. Bacteriol.">
        <title>Complete Genome Sequence of Alicyclobacillus acidocaldarius Strain Tc-4-1.</title>
        <authorList>
            <person name="Chen Y."/>
            <person name="He Y."/>
            <person name="Zhang B."/>
            <person name="Yang J."/>
            <person name="Li W."/>
            <person name="Dong Z."/>
            <person name="Hu S."/>
        </authorList>
    </citation>
    <scope>NUCLEOTIDE SEQUENCE [LARGE SCALE GENOMIC DNA]</scope>
    <source>
        <strain evidence="8 9">Tc-4-1</strain>
    </source>
</reference>
<evidence type="ECO:0000256" key="3">
    <source>
        <dbReference type="ARBA" id="ARBA00022692"/>
    </source>
</evidence>
<feature type="transmembrane region" description="Helical" evidence="6">
    <location>
        <begin position="173"/>
        <end position="191"/>
    </location>
</feature>
<dbReference type="STRING" id="1048834.TC41_0047"/>
<feature type="transmembrane region" description="Helical" evidence="6">
    <location>
        <begin position="399"/>
        <end position="422"/>
    </location>
</feature>
<feature type="transmembrane region" description="Helical" evidence="6">
    <location>
        <begin position="285"/>
        <end position="304"/>
    </location>
</feature>
<keyword evidence="4 6" id="KW-1133">Transmembrane helix</keyword>
<dbReference type="InterPro" id="IPR020846">
    <property type="entry name" value="MFS_dom"/>
</dbReference>
<dbReference type="EMBL" id="CP002902">
    <property type="protein sequence ID" value="AEJ42027.1"/>
    <property type="molecule type" value="Genomic_DNA"/>
</dbReference>
<dbReference type="RefSeq" id="WP_014462945.1">
    <property type="nucleotide sequence ID" value="NC_017167.1"/>
</dbReference>
<dbReference type="Proteomes" id="UP000000292">
    <property type="component" value="Chromosome"/>
</dbReference>
<proteinExistence type="predicted"/>
<evidence type="ECO:0000256" key="5">
    <source>
        <dbReference type="ARBA" id="ARBA00023136"/>
    </source>
</evidence>
<dbReference type="InterPro" id="IPR005829">
    <property type="entry name" value="Sugar_transporter_CS"/>
</dbReference>
<dbReference type="GO" id="GO:0005886">
    <property type="term" value="C:plasma membrane"/>
    <property type="evidence" value="ECO:0007669"/>
    <property type="project" value="UniProtKB-SubCell"/>
</dbReference>
<dbReference type="AlphaFoldDB" id="F8IHR0"/>
<evidence type="ECO:0000256" key="1">
    <source>
        <dbReference type="ARBA" id="ARBA00004651"/>
    </source>
</evidence>
<keyword evidence="5 6" id="KW-0472">Membrane</keyword>
<evidence type="ECO:0000313" key="8">
    <source>
        <dbReference type="EMBL" id="AEJ42027.1"/>
    </source>
</evidence>
<evidence type="ECO:0000256" key="2">
    <source>
        <dbReference type="ARBA" id="ARBA00022448"/>
    </source>
</evidence>
<dbReference type="PANTHER" id="PTHR23508">
    <property type="entry name" value="CARBOXYLIC ACID TRANSPORTER PROTEIN HOMOLOG"/>
    <property type="match status" value="1"/>
</dbReference>
<gene>
    <name evidence="8" type="ordered locus">TC41_0047</name>
</gene>
<sequence>MKAMSSAPQTVRDEHWTRTDSWLFWSFGLGMLLENYIFSLSSVATQWVPMPKSLQSLLLAWSPIWLIIGIAVAGPLADRVGRKNTFYTTMALYGLGAIGLVFSNQYALILLFLAMLLFAAGGEMNTIMAVSHEMMPHKHRGKTMMLELNFINLGGVILGLVALSTAYQHVAFQRAMIALTLLVVLVILFFARRNTPESIRWLERTGQHDRARAEIEKFYGFEEYQARQEAARRSTQAAQASDASRAKRVGLKLFTTLTISFAGSAGFGLMTYVLGPHFFPKMNAAIILVATGTGFVSGFFGLWADRWSRKSLLLIGYLGSFVMTLVIWATIPAWSKSLALFWLLLVVLNVFVNIGYLTEDTLKGEVWPTQLRGTYTALVRFISIGLYIATIYITQNFGITAYTMFNALVWAIGLAGAVAWWIGGYETGKGTSLDVASGELDT</sequence>
<dbReference type="GO" id="GO:0046943">
    <property type="term" value="F:carboxylic acid transmembrane transporter activity"/>
    <property type="evidence" value="ECO:0007669"/>
    <property type="project" value="TreeGrafter"/>
</dbReference>
<feature type="transmembrane region" description="Helical" evidence="6">
    <location>
        <begin position="21"/>
        <end position="38"/>
    </location>
</feature>
<dbReference type="InterPro" id="IPR011701">
    <property type="entry name" value="MFS"/>
</dbReference>
<evidence type="ECO:0000256" key="6">
    <source>
        <dbReference type="SAM" id="Phobius"/>
    </source>
</evidence>
<dbReference type="KEGG" id="aad:TC41_0047"/>
<evidence type="ECO:0000259" key="7">
    <source>
        <dbReference type="PROSITE" id="PS50850"/>
    </source>
</evidence>
<dbReference type="PANTHER" id="PTHR23508:SF10">
    <property type="entry name" value="CARBOXYLIC ACID TRANSPORTER PROTEIN HOMOLOG"/>
    <property type="match status" value="1"/>
</dbReference>
<keyword evidence="3 6" id="KW-0812">Transmembrane</keyword>